<keyword evidence="4" id="KW-0808">Transferase</keyword>
<evidence type="ECO:0000256" key="2">
    <source>
        <dbReference type="ARBA" id="ARBA00011738"/>
    </source>
</evidence>
<dbReference type="InterPro" id="IPR015421">
    <property type="entry name" value="PyrdxlP-dep_Trfase_major"/>
</dbReference>
<evidence type="ECO:0000256" key="6">
    <source>
        <dbReference type="ARBA" id="ARBA00049185"/>
    </source>
</evidence>
<dbReference type="PRINTS" id="PR00799">
    <property type="entry name" value="TRANSAMINASE"/>
</dbReference>
<feature type="domain" description="Aminotransferase class I/classII large" evidence="8">
    <location>
        <begin position="255"/>
        <end position="467"/>
    </location>
</feature>
<dbReference type="EMBL" id="KZ772760">
    <property type="protein sequence ID" value="PTQ33512.1"/>
    <property type="molecule type" value="Genomic_DNA"/>
</dbReference>
<dbReference type="Proteomes" id="UP000244005">
    <property type="component" value="Unassembled WGS sequence"/>
</dbReference>
<evidence type="ECO:0000256" key="4">
    <source>
        <dbReference type="ARBA" id="ARBA00022679"/>
    </source>
</evidence>
<accession>A0A2R6WI39</accession>
<reference evidence="10" key="1">
    <citation type="journal article" date="2017" name="Cell">
        <title>Insights into land plant evolution garnered from the Marchantia polymorpha genome.</title>
        <authorList>
            <person name="Bowman J.L."/>
            <person name="Kohchi T."/>
            <person name="Yamato K.T."/>
            <person name="Jenkins J."/>
            <person name="Shu S."/>
            <person name="Ishizaki K."/>
            <person name="Yamaoka S."/>
            <person name="Nishihama R."/>
            <person name="Nakamura Y."/>
            <person name="Berger F."/>
            <person name="Adam C."/>
            <person name="Aki S.S."/>
            <person name="Althoff F."/>
            <person name="Araki T."/>
            <person name="Arteaga-Vazquez M.A."/>
            <person name="Balasubrmanian S."/>
            <person name="Barry K."/>
            <person name="Bauer D."/>
            <person name="Boehm C.R."/>
            <person name="Briginshaw L."/>
            <person name="Caballero-Perez J."/>
            <person name="Catarino B."/>
            <person name="Chen F."/>
            <person name="Chiyoda S."/>
            <person name="Chovatia M."/>
            <person name="Davies K.M."/>
            <person name="Delmans M."/>
            <person name="Demura T."/>
            <person name="Dierschke T."/>
            <person name="Dolan L."/>
            <person name="Dorantes-Acosta A.E."/>
            <person name="Eklund D.M."/>
            <person name="Florent S.N."/>
            <person name="Flores-Sandoval E."/>
            <person name="Fujiyama A."/>
            <person name="Fukuzawa H."/>
            <person name="Galik B."/>
            <person name="Grimanelli D."/>
            <person name="Grimwood J."/>
            <person name="Grossniklaus U."/>
            <person name="Hamada T."/>
            <person name="Haseloff J."/>
            <person name="Hetherington A.J."/>
            <person name="Higo A."/>
            <person name="Hirakawa Y."/>
            <person name="Hundley H.N."/>
            <person name="Ikeda Y."/>
            <person name="Inoue K."/>
            <person name="Inoue S.I."/>
            <person name="Ishida S."/>
            <person name="Jia Q."/>
            <person name="Kakita M."/>
            <person name="Kanazawa T."/>
            <person name="Kawai Y."/>
            <person name="Kawashima T."/>
            <person name="Kennedy M."/>
            <person name="Kinose K."/>
            <person name="Kinoshita T."/>
            <person name="Kohara Y."/>
            <person name="Koide E."/>
            <person name="Komatsu K."/>
            <person name="Kopischke S."/>
            <person name="Kubo M."/>
            <person name="Kyozuka J."/>
            <person name="Lagercrantz U."/>
            <person name="Lin S.S."/>
            <person name="Lindquist E."/>
            <person name="Lipzen A.M."/>
            <person name="Lu C.W."/>
            <person name="De Luna E."/>
            <person name="Martienssen R.A."/>
            <person name="Minamino N."/>
            <person name="Mizutani M."/>
            <person name="Mizutani M."/>
            <person name="Mochizuki N."/>
            <person name="Monte I."/>
            <person name="Mosher R."/>
            <person name="Nagasaki H."/>
            <person name="Nakagami H."/>
            <person name="Naramoto S."/>
            <person name="Nishitani K."/>
            <person name="Ohtani M."/>
            <person name="Okamoto T."/>
            <person name="Okumura M."/>
            <person name="Phillips J."/>
            <person name="Pollak B."/>
            <person name="Reinders A."/>
            <person name="Rovekamp M."/>
            <person name="Sano R."/>
            <person name="Sawa S."/>
            <person name="Schmid M.W."/>
            <person name="Shirakawa M."/>
            <person name="Solano R."/>
            <person name="Spunde A."/>
            <person name="Suetsugu N."/>
            <person name="Sugano S."/>
            <person name="Sugiyama A."/>
            <person name="Sun R."/>
            <person name="Suzuki Y."/>
            <person name="Takenaka M."/>
            <person name="Takezawa D."/>
            <person name="Tomogane H."/>
            <person name="Tsuzuki M."/>
            <person name="Ueda T."/>
            <person name="Umeda M."/>
            <person name="Ward J.M."/>
            <person name="Watanabe Y."/>
            <person name="Yazaki K."/>
            <person name="Yokoyama R."/>
            <person name="Yoshitake Y."/>
            <person name="Yotsui I."/>
            <person name="Zachgo S."/>
            <person name="Schmutz J."/>
        </authorList>
    </citation>
    <scope>NUCLEOTIDE SEQUENCE [LARGE SCALE GENOMIC DNA]</scope>
    <source>
        <strain evidence="10">Tak-1</strain>
    </source>
</reference>
<evidence type="ECO:0000256" key="1">
    <source>
        <dbReference type="ARBA" id="ARBA00001933"/>
    </source>
</evidence>
<evidence type="ECO:0000256" key="7">
    <source>
        <dbReference type="SAM" id="MobiDB-lite"/>
    </source>
</evidence>
<name>A0A2R6WI39_MARPO</name>
<dbReference type="OrthoDB" id="6752799at2759"/>
<dbReference type="SUPFAM" id="SSF53383">
    <property type="entry name" value="PLP-dependent transferases"/>
    <property type="match status" value="1"/>
</dbReference>
<dbReference type="InterPro" id="IPR000796">
    <property type="entry name" value="Asp_trans"/>
</dbReference>
<keyword evidence="5" id="KW-0663">Pyridoxal phosphate</keyword>
<comment type="subunit">
    <text evidence="2">Homodimer.</text>
</comment>
<protein>
    <recommendedName>
        <fullName evidence="8">Aminotransferase class I/classII large domain-containing protein</fullName>
    </recommendedName>
</protein>
<dbReference type="InterPro" id="IPR015424">
    <property type="entry name" value="PyrdxlP-dep_Trfase"/>
</dbReference>
<dbReference type="PANTHER" id="PTHR11879:SF22">
    <property type="entry name" value="ASPARTATE AMINOTRANSFERASE, MITOCHONDRIAL"/>
    <property type="match status" value="1"/>
</dbReference>
<dbReference type="Gene3D" id="3.40.640.10">
    <property type="entry name" value="Type I PLP-dependent aspartate aminotransferase-like (Major domain)"/>
    <property type="match status" value="1"/>
</dbReference>
<dbReference type="InterPro" id="IPR004839">
    <property type="entry name" value="Aminotransferase_I/II_large"/>
</dbReference>
<dbReference type="GO" id="GO:0030170">
    <property type="term" value="F:pyridoxal phosphate binding"/>
    <property type="evidence" value="ECO:0007669"/>
    <property type="project" value="InterPro"/>
</dbReference>
<dbReference type="GO" id="GO:0005739">
    <property type="term" value="C:mitochondrion"/>
    <property type="evidence" value="ECO:0000318"/>
    <property type="project" value="GO_Central"/>
</dbReference>
<dbReference type="Pfam" id="PF00155">
    <property type="entry name" value="Aminotran_1_2"/>
    <property type="match status" value="1"/>
</dbReference>
<evidence type="ECO:0000256" key="3">
    <source>
        <dbReference type="ARBA" id="ARBA00022576"/>
    </source>
</evidence>
<dbReference type="AlphaFoldDB" id="A0A2R6WI39"/>
<keyword evidence="3" id="KW-0032">Aminotransferase</keyword>
<sequence length="505" mass="56272">MYTTHRDVEVFHQARRVWNTTNVQIPSAHITSNPDGEEVSGRKISVEEISGLKLLLADCELEQGNQSPSVQQNFYRRKISVEDISGLKILMADCELERGNQSGAGVVAEEGRLDTLKPPTKSRRRRTRRRKLALSLKMEGVSNNIFVQDYTGFVQENKIENYEGSGEYTEPGSEDSPTGGCEGGNIQCTVSGKVRDSLAADEIEKDFLLADAGNGVEDATLMMVSVLSKTKTRLTVLICLSGEKFLTRDSNYIFTWGNHLKIFPLAGTYRYYNPKPRGLDHEGMIDNLRAAPTGSVHACAHNPTGVDLTQEEWEGLRQVIRNDKHQLPFFDSAYQGFSSGSLHTDAFTVRRFVAEETFIAQNYAKSMEHGLHGERVGALSIVVRDSSVAARVESQLKLVIRPLYSSPPTYGAAIVSTILHLILHLLHSPALYDDWKVELTAMADRIISMRHQLAVRCVESQENTRRLDSQSQPDWHVHVYQNEQAASGVHDQADAIHSTAIKFSS</sequence>
<dbReference type="PANTHER" id="PTHR11879">
    <property type="entry name" value="ASPARTATE AMINOTRANSFERASE"/>
    <property type="match status" value="1"/>
</dbReference>
<evidence type="ECO:0000256" key="5">
    <source>
        <dbReference type="ARBA" id="ARBA00022898"/>
    </source>
</evidence>
<organism evidence="9 10">
    <name type="scientific">Marchantia polymorpha</name>
    <name type="common">Common liverwort</name>
    <name type="synonym">Marchantia aquatica</name>
    <dbReference type="NCBI Taxonomy" id="3197"/>
    <lineage>
        <taxon>Eukaryota</taxon>
        <taxon>Viridiplantae</taxon>
        <taxon>Streptophyta</taxon>
        <taxon>Embryophyta</taxon>
        <taxon>Marchantiophyta</taxon>
        <taxon>Marchantiopsida</taxon>
        <taxon>Marchantiidae</taxon>
        <taxon>Marchantiales</taxon>
        <taxon>Marchantiaceae</taxon>
        <taxon>Marchantia</taxon>
    </lineage>
</organism>
<evidence type="ECO:0000259" key="8">
    <source>
        <dbReference type="Pfam" id="PF00155"/>
    </source>
</evidence>
<keyword evidence="10" id="KW-1185">Reference proteome</keyword>
<evidence type="ECO:0000313" key="10">
    <source>
        <dbReference type="Proteomes" id="UP000244005"/>
    </source>
</evidence>
<comment type="catalytic activity">
    <reaction evidence="6">
        <text>L-aspartate + 2-oxoglutarate = oxaloacetate + L-glutamate</text>
        <dbReference type="Rhea" id="RHEA:21824"/>
        <dbReference type="ChEBI" id="CHEBI:16452"/>
        <dbReference type="ChEBI" id="CHEBI:16810"/>
        <dbReference type="ChEBI" id="CHEBI:29985"/>
        <dbReference type="ChEBI" id="CHEBI:29991"/>
        <dbReference type="EC" id="2.6.1.1"/>
    </reaction>
</comment>
<proteinExistence type="predicted"/>
<comment type="cofactor">
    <cofactor evidence="1">
        <name>pyridoxal 5'-phosphate</name>
        <dbReference type="ChEBI" id="CHEBI:597326"/>
    </cofactor>
</comment>
<feature type="region of interest" description="Disordered" evidence="7">
    <location>
        <begin position="164"/>
        <end position="184"/>
    </location>
</feature>
<evidence type="ECO:0000313" key="9">
    <source>
        <dbReference type="EMBL" id="PTQ33512.1"/>
    </source>
</evidence>
<gene>
    <name evidence="9" type="ORF">MARPO_0088s0058</name>
</gene>
<dbReference type="GO" id="GO:0004069">
    <property type="term" value="F:L-aspartate:2-oxoglutarate aminotransferase activity"/>
    <property type="evidence" value="ECO:0000318"/>
    <property type="project" value="GO_Central"/>
</dbReference>
<dbReference type="GO" id="GO:0006520">
    <property type="term" value="P:amino acid metabolic process"/>
    <property type="evidence" value="ECO:0007669"/>
    <property type="project" value="InterPro"/>
</dbReference>